<reference evidence="2 3" key="1">
    <citation type="submission" date="2020-08" db="EMBL/GenBank/DDBJ databases">
        <title>Functional genomics of gut bacteria from endangered species of beetles.</title>
        <authorList>
            <person name="Carlos-Shanley C."/>
        </authorList>
    </citation>
    <scope>NUCLEOTIDE SEQUENCE [LARGE SCALE GENOMIC DNA]</scope>
    <source>
        <strain evidence="2 3">S00123</strain>
    </source>
</reference>
<comment type="caution">
    <text evidence="2">The sequence shown here is derived from an EMBL/GenBank/DDBJ whole genome shotgun (WGS) entry which is preliminary data.</text>
</comment>
<accession>A0A7W7N4H0</accession>
<dbReference type="Proteomes" id="UP000539957">
    <property type="component" value="Unassembled WGS sequence"/>
</dbReference>
<protein>
    <submittedName>
        <fullName evidence="2">Uncharacterized protein</fullName>
    </submittedName>
</protein>
<evidence type="ECO:0000256" key="1">
    <source>
        <dbReference type="SAM" id="SignalP"/>
    </source>
</evidence>
<feature type="signal peptide" evidence="1">
    <location>
        <begin position="1"/>
        <end position="25"/>
    </location>
</feature>
<feature type="chain" id="PRO_5031398515" evidence="1">
    <location>
        <begin position="26"/>
        <end position="186"/>
    </location>
</feature>
<keyword evidence="3" id="KW-1185">Reference proteome</keyword>
<dbReference type="AlphaFoldDB" id="A0A7W7N4H0"/>
<evidence type="ECO:0000313" key="2">
    <source>
        <dbReference type="EMBL" id="MBB4798242.1"/>
    </source>
</evidence>
<organism evidence="2 3">
    <name type="scientific">Brevundimonas bullata</name>
    <dbReference type="NCBI Taxonomy" id="13160"/>
    <lineage>
        <taxon>Bacteria</taxon>
        <taxon>Pseudomonadati</taxon>
        <taxon>Pseudomonadota</taxon>
        <taxon>Alphaproteobacteria</taxon>
        <taxon>Caulobacterales</taxon>
        <taxon>Caulobacteraceae</taxon>
        <taxon>Brevundimonas</taxon>
    </lineage>
</organism>
<dbReference type="EMBL" id="JACHKY010000003">
    <property type="protein sequence ID" value="MBB4798242.1"/>
    <property type="molecule type" value="Genomic_DNA"/>
</dbReference>
<dbReference type="RefSeq" id="WP_184269568.1">
    <property type="nucleotide sequence ID" value="NZ_JACHKY010000003.1"/>
</dbReference>
<proteinExistence type="predicted"/>
<keyword evidence="1" id="KW-0732">Signal</keyword>
<sequence>MIIKNTVAIALAAGLSMMSVCEAKAHTDPERYVAAAPQLMMQVCSAFFSGAPMAPVLRDLEAWPAHEPLRSRLLGDREGKVFLTRQFGYGLYALTFEASGQCGVEVFAVPTGLARSRFAGIGQTASASFISAPLMHRDETAPQSIPLVRNPNGAGLDLHLRITEDTSGRGSAAFILTRKRATTYSL</sequence>
<gene>
    <name evidence="2" type="ORF">HNP32_001986</name>
</gene>
<name>A0A7W7N4H0_9CAUL</name>
<evidence type="ECO:0000313" key="3">
    <source>
        <dbReference type="Proteomes" id="UP000539957"/>
    </source>
</evidence>